<dbReference type="PANTHER" id="PTHR21090">
    <property type="entry name" value="AROM/DEHYDROQUINATE SYNTHASE"/>
    <property type="match status" value="1"/>
</dbReference>
<comment type="catalytic activity">
    <reaction evidence="7">
        <text>3-phosphoshikimate + phosphoenolpyruvate = 5-O-(1-carboxyvinyl)-3-phosphoshikimate + phosphate</text>
        <dbReference type="Rhea" id="RHEA:21256"/>
        <dbReference type="ChEBI" id="CHEBI:43474"/>
        <dbReference type="ChEBI" id="CHEBI:57701"/>
        <dbReference type="ChEBI" id="CHEBI:58702"/>
        <dbReference type="ChEBI" id="CHEBI:145989"/>
        <dbReference type="EC" id="2.5.1.19"/>
    </reaction>
    <physiologicalReaction direction="left-to-right" evidence="7">
        <dbReference type="Rhea" id="RHEA:21257"/>
    </physiologicalReaction>
</comment>
<dbReference type="Proteomes" id="UP000501891">
    <property type="component" value="Chromosome"/>
</dbReference>
<proteinExistence type="inferred from homology"/>
<keyword evidence="5 8" id="KW-0808">Transferase</keyword>
<feature type="binding site" evidence="8">
    <location>
        <position position="172"/>
    </location>
    <ligand>
        <name>phosphoenolpyruvate</name>
        <dbReference type="ChEBI" id="CHEBI:58702"/>
    </ligand>
</feature>
<gene>
    <name evidence="8 10" type="primary">aroA</name>
    <name evidence="10" type="ORF">HHL28_17800</name>
</gene>
<comment type="function">
    <text evidence="8">Catalyzes the transfer of the enolpyruvyl moiety of phosphoenolpyruvate (PEP) to the 5-hydroxyl of shikimate-3-phosphate (S3P) to produce enolpyruvyl shikimate-3-phosphate and inorganic phosphate.</text>
</comment>
<comment type="similarity">
    <text evidence="2 8">Belongs to the EPSP synthase family.</text>
</comment>
<evidence type="ECO:0000256" key="3">
    <source>
        <dbReference type="ARBA" id="ARBA00022490"/>
    </source>
</evidence>
<keyword evidence="6 8" id="KW-0057">Aromatic amino acid biosynthesis</keyword>
<feature type="binding site" evidence="8">
    <location>
        <position position="29"/>
    </location>
    <ligand>
        <name>3-phosphoshikimate</name>
        <dbReference type="ChEBI" id="CHEBI:145989"/>
    </ligand>
</feature>
<dbReference type="GO" id="GO:0008652">
    <property type="term" value="P:amino acid biosynthetic process"/>
    <property type="evidence" value="ECO:0007669"/>
    <property type="project" value="UniProtKB-KW"/>
</dbReference>
<dbReference type="GO" id="GO:0009423">
    <property type="term" value="P:chorismate biosynthetic process"/>
    <property type="evidence" value="ECO:0007669"/>
    <property type="project" value="UniProtKB-UniRule"/>
</dbReference>
<dbReference type="KEGG" id="acru:HHL28_17800"/>
<protein>
    <recommendedName>
        <fullName evidence="8">3-phosphoshikimate 1-carboxyvinyltransferase</fullName>
        <ecNumber evidence="8">2.5.1.19</ecNumber>
    </recommendedName>
    <alternativeName>
        <fullName evidence="8">5-enolpyruvylshikimate-3-phosphate synthase</fullName>
        <shortName evidence="8">EPSP synthase</shortName>
        <shortName evidence="8">EPSPS</shortName>
    </alternativeName>
</protein>
<name>A0A858RC05_9PROT</name>
<dbReference type="GO" id="GO:0003866">
    <property type="term" value="F:3-phosphoshikimate 1-carboxyvinyltransferase activity"/>
    <property type="evidence" value="ECO:0007669"/>
    <property type="project" value="UniProtKB-UniRule"/>
</dbReference>
<dbReference type="Pfam" id="PF00275">
    <property type="entry name" value="EPSP_synthase"/>
    <property type="match status" value="1"/>
</dbReference>
<feature type="binding site" evidence="8">
    <location>
        <position position="24"/>
    </location>
    <ligand>
        <name>3-phosphoshikimate</name>
        <dbReference type="ChEBI" id="CHEBI:145989"/>
    </ligand>
</feature>
<feature type="binding site" evidence="8">
    <location>
        <position position="125"/>
    </location>
    <ligand>
        <name>phosphoenolpyruvate</name>
        <dbReference type="ChEBI" id="CHEBI:58702"/>
    </ligand>
</feature>
<evidence type="ECO:0000256" key="8">
    <source>
        <dbReference type="HAMAP-Rule" id="MF_00210"/>
    </source>
</evidence>
<dbReference type="InterPro" id="IPR023193">
    <property type="entry name" value="EPSP_synthase_CS"/>
</dbReference>
<feature type="domain" description="Enolpyruvate transferase" evidence="9">
    <location>
        <begin position="9"/>
        <end position="431"/>
    </location>
</feature>
<keyword evidence="4 8" id="KW-0028">Amino-acid biosynthesis</keyword>
<dbReference type="FunFam" id="3.65.10.10:FF:000005">
    <property type="entry name" value="3-phosphoshikimate 1-carboxyvinyltransferase"/>
    <property type="match status" value="1"/>
</dbReference>
<evidence type="ECO:0000256" key="4">
    <source>
        <dbReference type="ARBA" id="ARBA00022605"/>
    </source>
</evidence>
<dbReference type="GO" id="GO:0005737">
    <property type="term" value="C:cytoplasm"/>
    <property type="evidence" value="ECO:0007669"/>
    <property type="project" value="UniProtKB-SubCell"/>
</dbReference>
<feature type="binding site" evidence="8">
    <location>
        <position position="24"/>
    </location>
    <ligand>
        <name>phosphoenolpyruvate</name>
        <dbReference type="ChEBI" id="CHEBI:58702"/>
    </ligand>
</feature>
<evidence type="ECO:0000256" key="7">
    <source>
        <dbReference type="ARBA" id="ARBA00044633"/>
    </source>
</evidence>
<evidence type="ECO:0000256" key="5">
    <source>
        <dbReference type="ARBA" id="ARBA00022679"/>
    </source>
</evidence>
<dbReference type="EMBL" id="CP051775">
    <property type="protein sequence ID" value="QJE74958.1"/>
    <property type="molecule type" value="Genomic_DNA"/>
</dbReference>
<feature type="binding site" evidence="8">
    <location>
        <position position="25"/>
    </location>
    <ligand>
        <name>3-phosphoshikimate</name>
        <dbReference type="ChEBI" id="CHEBI:145989"/>
    </ligand>
</feature>
<dbReference type="CDD" id="cd01556">
    <property type="entry name" value="EPSP_synthase"/>
    <property type="match status" value="1"/>
</dbReference>
<dbReference type="SUPFAM" id="SSF55205">
    <property type="entry name" value="EPT/RTPC-like"/>
    <property type="match status" value="1"/>
</dbReference>
<comment type="subcellular location">
    <subcellularLocation>
        <location evidence="8">Cytoplasm</location>
    </subcellularLocation>
</comment>
<dbReference type="InterPro" id="IPR001986">
    <property type="entry name" value="Enolpyruvate_Tfrase_dom"/>
</dbReference>
<dbReference type="AlphaFoldDB" id="A0A858RC05"/>
<keyword evidence="3 8" id="KW-0963">Cytoplasm</keyword>
<evidence type="ECO:0000256" key="1">
    <source>
        <dbReference type="ARBA" id="ARBA00004811"/>
    </source>
</evidence>
<comment type="caution">
    <text evidence="8">Lacks conserved residue(s) required for the propagation of feature annotation.</text>
</comment>
<evidence type="ECO:0000313" key="11">
    <source>
        <dbReference type="Proteomes" id="UP000501891"/>
    </source>
</evidence>
<feature type="binding site" evidence="8">
    <location>
        <position position="323"/>
    </location>
    <ligand>
        <name>3-phosphoshikimate</name>
        <dbReference type="ChEBI" id="CHEBI:145989"/>
    </ligand>
</feature>
<evidence type="ECO:0000256" key="6">
    <source>
        <dbReference type="ARBA" id="ARBA00023141"/>
    </source>
</evidence>
<accession>A0A858RC05</accession>
<feature type="binding site" evidence="8">
    <location>
        <position position="97"/>
    </location>
    <ligand>
        <name>phosphoenolpyruvate</name>
        <dbReference type="ChEBI" id="CHEBI:58702"/>
    </ligand>
</feature>
<organism evidence="10 11">
    <name type="scientific">Aerophototrophica crusticola</name>
    <dbReference type="NCBI Taxonomy" id="1709002"/>
    <lineage>
        <taxon>Bacteria</taxon>
        <taxon>Pseudomonadati</taxon>
        <taxon>Pseudomonadota</taxon>
        <taxon>Alphaproteobacteria</taxon>
        <taxon>Rhodospirillales</taxon>
        <taxon>Rhodospirillaceae</taxon>
        <taxon>Aerophototrophica</taxon>
    </lineage>
</organism>
<evidence type="ECO:0000313" key="10">
    <source>
        <dbReference type="EMBL" id="QJE74958.1"/>
    </source>
</evidence>
<dbReference type="PIRSF" id="PIRSF000505">
    <property type="entry name" value="EPSPS"/>
    <property type="match status" value="1"/>
</dbReference>
<evidence type="ECO:0000256" key="2">
    <source>
        <dbReference type="ARBA" id="ARBA00009948"/>
    </source>
</evidence>
<feature type="binding site" evidence="8">
    <location>
        <position position="354"/>
    </location>
    <ligand>
        <name>phosphoenolpyruvate</name>
        <dbReference type="ChEBI" id="CHEBI:58702"/>
    </ligand>
</feature>
<feature type="active site" description="Proton acceptor" evidence="8">
    <location>
        <position position="323"/>
    </location>
</feature>
<evidence type="ECO:0000259" key="9">
    <source>
        <dbReference type="Pfam" id="PF00275"/>
    </source>
</evidence>
<dbReference type="InterPro" id="IPR013792">
    <property type="entry name" value="RNA3'P_cycl/enolpyr_Trfase_a/b"/>
</dbReference>
<dbReference type="InterPro" id="IPR006264">
    <property type="entry name" value="EPSP_synthase"/>
</dbReference>
<dbReference type="PANTHER" id="PTHR21090:SF5">
    <property type="entry name" value="PENTAFUNCTIONAL AROM POLYPEPTIDE"/>
    <property type="match status" value="1"/>
</dbReference>
<dbReference type="InterPro" id="IPR036968">
    <property type="entry name" value="Enolpyruvate_Tfrase_sf"/>
</dbReference>
<comment type="subunit">
    <text evidence="8">Monomer.</text>
</comment>
<dbReference type="GO" id="GO:0009073">
    <property type="term" value="P:aromatic amino acid family biosynthetic process"/>
    <property type="evidence" value="ECO:0007669"/>
    <property type="project" value="UniProtKB-KW"/>
</dbReference>
<feature type="binding site" evidence="8">
    <location>
        <position position="350"/>
    </location>
    <ligand>
        <name>3-phosphoshikimate</name>
        <dbReference type="ChEBI" id="CHEBI:145989"/>
    </ligand>
</feature>
<feature type="binding site" evidence="8">
    <location>
        <position position="172"/>
    </location>
    <ligand>
        <name>3-phosphoshikimate</name>
        <dbReference type="ChEBI" id="CHEBI:145989"/>
    </ligand>
</feature>
<dbReference type="Gene3D" id="3.65.10.10">
    <property type="entry name" value="Enolpyruvate transferase domain"/>
    <property type="match status" value="2"/>
</dbReference>
<dbReference type="EC" id="2.5.1.19" evidence="8"/>
<sequence length="443" mass="46193">MPAKPLVARKGGALAGTVRVPGDKSISHRSLMFGALALGETRIEGLLTGEDVLRTADALRALGASIERLDDGTWRTRGRGVGGLAEPSRVLDMGNSGTAARLLMGLVSTHPFTSIFTGDASLVKRPMARVTVPLSKMGASFVLRSNGRLPGAVVGTNMPVPIEYRLPVASAQVKSAILLAGLNTPGRTTVIEAEPTRDHTERMLRHFGVDVREEVLEDGALAVSVTGEANLTARDLVVPSDPSSAAFPAVAALLCPGSEVRLPGVGTNTRRTGLYETLKEMGADIAFQDQREEAGEPVADLLVRATALKGVEVPPDRAPSMIDEYPILAMAAACATGPTVMRGIGELRVKESDRLAMVADGLVACGVKVEAGEDWMVVHGTGKPPKGGARIATALDHRIAMSFLVLGLATDEPVGVDDGSFIDTSFPGFVRLMNGLGAGIGEG</sequence>
<comment type="pathway">
    <text evidence="1 8">Metabolic intermediate biosynthesis; chorismate biosynthesis; chorismate from D-erythrose 4-phosphate and phosphoenolpyruvate: step 6/7.</text>
</comment>
<feature type="binding site" evidence="8">
    <location>
        <position position="398"/>
    </location>
    <ligand>
        <name>phosphoenolpyruvate</name>
        <dbReference type="ChEBI" id="CHEBI:58702"/>
    </ligand>
</feature>
<keyword evidence="11" id="KW-1185">Reference proteome</keyword>
<dbReference type="NCBIfam" id="TIGR01356">
    <property type="entry name" value="aroA"/>
    <property type="match status" value="1"/>
</dbReference>
<feature type="binding site" evidence="8">
    <location>
        <position position="170"/>
    </location>
    <ligand>
        <name>3-phosphoshikimate</name>
        <dbReference type="ChEBI" id="CHEBI:145989"/>
    </ligand>
</feature>
<dbReference type="UniPathway" id="UPA00053">
    <property type="reaction ID" value="UER00089"/>
</dbReference>
<dbReference type="PROSITE" id="PS00104">
    <property type="entry name" value="EPSP_SYNTHASE_1"/>
    <property type="match status" value="1"/>
</dbReference>
<dbReference type="HAMAP" id="MF_00210">
    <property type="entry name" value="EPSP_synth"/>
    <property type="match status" value="1"/>
</dbReference>
<reference evidence="10" key="1">
    <citation type="submission" date="2020-04" db="EMBL/GenBank/DDBJ databases">
        <title>A desert anoxygenic phototrophic bacterium fixes CO2 using RubisCO under aerobic conditions.</title>
        <authorList>
            <person name="Tang K."/>
        </authorList>
    </citation>
    <scope>NUCLEOTIDE SEQUENCE [LARGE SCALE GENOMIC DNA]</scope>
    <source>
        <strain evidence="10">MIMtkB3</strain>
    </source>
</reference>